<evidence type="ECO:0000313" key="2">
    <source>
        <dbReference type="Proteomes" id="UP000249057"/>
    </source>
</evidence>
<dbReference type="EMBL" id="KZ825352">
    <property type="protein sequence ID" value="RAH44627.1"/>
    <property type="molecule type" value="Genomic_DNA"/>
</dbReference>
<accession>A0ACD1G5V6</accession>
<dbReference type="Proteomes" id="UP000249057">
    <property type="component" value="Unassembled WGS sequence"/>
</dbReference>
<organism evidence="1 2">
    <name type="scientific">Aspergillus brunneoviolaceus CBS 621.78</name>
    <dbReference type="NCBI Taxonomy" id="1450534"/>
    <lineage>
        <taxon>Eukaryota</taxon>
        <taxon>Fungi</taxon>
        <taxon>Dikarya</taxon>
        <taxon>Ascomycota</taxon>
        <taxon>Pezizomycotina</taxon>
        <taxon>Eurotiomycetes</taxon>
        <taxon>Eurotiomycetidae</taxon>
        <taxon>Eurotiales</taxon>
        <taxon>Aspergillaceae</taxon>
        <taxon>Aspergillus</taxon>
        <taxon>Aspergillus subgen. Circumdati</taxon>
    </lineage>
</organism>
<name>A0ACD1G5V6_9EURO</name>
<proteinExistence type="predicted"/>
<gene>
    <name evidence="1" type="ORF">BO95DRAFT_499248</name>
</gene>
<evidence type="ECO:0000313" key="1">
    <source>
        <dbReference type="EMBL" id="RAH44627.1"/>
    </source>
</evidence>
<protein>
    <submittedName>
        <fullName evidence="1">Uncharacterized protein</fullName>
    </submittedName>
</protein>
<sequence>MATRNPKDRAVISTINKLGWDLLIQFRTDDNAPYSNSTLVSGLSTFSALTMLAGAAVDPKQREMCAKLGAGSLRDLQATYPRMRRMLESDNVFHSANGLVAETEVCLSPEYQDYLKGLKVDANLHFRNLADSVAEINKWISRTTNHRIPSLLTADDLRGSVVALINALIFAAAWAEPFHPRDTVRCAPFYPTTKNGLRATATVDMMYKHGKEVLVYQGERYTAVRLPYRCTPPSEWSMIAYLPNKDTPVQEMLQILRTRRIPSFAQHRVGRLGLPRFQLQVKHELNSTLQALGFPIDGSFPTLDMGGNNQAGNIIQGLSVECNEKGTVAAAATAVMFERGGPPPYIPELIFDHPFVFAIVADELDLAICTGLFSGG</sequence>
<keyword evidence="2" id="KW-1185">Reference proteome</keyword>
<reference evidence="1" key="1">
    <citation type="submission" date="2018-02" db="EMBL/GenBank/DDBJ databases">
        <title>The genomes of Aspergillus section Nigri reveals drivers in fungal speciation.</title>
        <authorList>
            <consortium name="DOE Joint Genome Institute"/>
            <person name="Vesth T.C."/>
            <person name="Nybo J."/>
            <person name="Theobald S."/>
            <person name="Brandl J."/>
            <person name="Frisvad J.C."/>
            <person name="Nielsen K.F."/>
            <person name="Lyhne E.K."/>
            <person name="Kogle M.E."/>
            <person name="Kuo A."/>
            <person name="Riley R."/>
            <person name="Clum A."/>
            <person name="Nolan M."/>
            <person name="Lipzen A."/>
            <person name="Salamov A."/>
            <person name="Henrissat B."/>
            <person name="Wiebenga A."/>
            <person name="De vries R.P."/>
            <person name="Grigoriev I.V."/>
            <person name="Mortensen U.H."/>
            <person name="Andersen M.R."/>
            <person name="Baker S.E."/>
        </authorList>
    </citation>
    <scope>NUCLEOTIDE SEQUENCE</scope>
    <source>
        <strain evidence="1">CBS 621.78</strain>
    </source>
</reference>